<dbReference type="GO" id="GO:0005737">
    <property type="term" value="C:cytoplasm"/>
    <property type="evidence" value="ECO:0007669"/>
    <property type="project" value="TreeGrafter"/>
</dbReference>
<keyword evidence="2" id="KW-1185">Reference proteome</keyword>
<dbReference type="Gene3D" id="3.40.50.1000">
    <property type="entry name" value="HAD superfamily/HAD-like"/>
    <property type="match status" value="3"/>
</dbReference>
<dbReference type="SUPFAM" id="SSF56784">
    <property type="entry name" value="HAD-like"/>
    <property type="match status" value="2"/>
</dbReference>
<dbReference type="VEuPathDB" id="VectorBase:SCAU014728"/>
<dbReference type="PANTHER" id="PTHR19288:SF4">
    <property type="entry name" value="RE04130P-RELATED"/>
    <property type="match status" value="1"/>
</dbReference>
<dbReference type="Proteomes" id="UP000095300">
    <property type="component" value="Unassembled WGS sequence"/>
</dbReference>
<sequence>MATNNVSKNLKDLTPQEFTEFFNSFDLVLCDCDGVLWMGCGLALPRAVEGVQLLKDKGKLVKFVSNNSMRSDQQYAEKFVQLGMRDYKVDDIIHPAKTMAWYLKNINPEAIVYPLLTPAAIEALLRYGIRVVPKQIDMNALTFSNFTQYMVEHDPPRVDAVIADAWLATSFAHLVKALQYLKDPKCQLILGAMDAMLPVNADLAIPGFLDCYEFLKKYSNKTPITMGKPSKLLEEFVKHCFAITNPQRCLFIGDSLKSDISFGRSAGFQTLFVCSGGIDNEEAMLNTLDDYKPDYYTNSVADFIDLNDIVYPTKAMAWYLKKIKPAATIYPLIASASKKLLSSYGFNLIPIDIDVNELTFQTFAHYLTKNGPTKVDTVIIDYNLATGYAHIIKALQYLNDPECKLMVGATDSMVPLTSSLSIPGYLDFYEILTKYTSKEPIVMGKPSKHLEDFLKEFYTITNSKRCLFIGDSLKADIGFGKSAGFQTLFVSTGINNEEDVLNAPEMCTPDYYADSFADLKELVLEQGMLESKDALGNGNGIKNI</sequence>
<evidence type="ECO:0000313" key="2">
    <source>
        <dbReference type="Proteomes" id="UP000095300"/>
    </source>
</evidence>
<protein>
    <recommendedName>
        <fullName evidence="3">4-nitrophenylphosphatase</fullName>
    </recommendedName>
</protein>
<dbReference type="Pfam" id="PF13344">
    <property type="entry name" value="Hydrolase_6"/>
    <property type="match status" value="1"/>
</dbReference>
<reference evidence="1" key="1">
    <citation type="submission" date="2020-05" db="UniProtKB">
        <authorList>
            <consortium name="EnsemblMetazoa"/>
        </authorList>
    </citation>
    <scope>IDENTIFICATION</scope>
    <source>
        <strain evidence="1">USDA</strain>
    </source>
</reference>
<dbReference type="OrthoDB" id="413953at2759"/>
<gene>
    <name evidence="1" type="primary">106081521</name>
</gene>
<dbReference type="AlphaFoldDB" id="A0A1I8Q7Y6"/>
<evidence type="ECO:0000313" key="1">
    <source>
        <dbReference type="EnsemblMetazoa" id="SCAU014728-PA"/>
    </source>
</evidence>
<dbReference type="PANTHER" id="PTHR19288">
    <property type="entry name" value="4-NITROPHENYLPHOSPHATASE-RELATED"/>
    <property type="match status" value="1"/>
</dbReference>
<dbReference type="GO" id="GO:0016791">
    <property type="term" value="F:phosphatase activity"/>
    <property type="evidence" value="ECO:0007669"/>
    <property type="project" value="TreeGrafter"/>
</dbReference>
<dbReference type="InterPro" id="IPR023214">
    <property type="entry name" value="HAD_sf"/>
</dbReference>
<dbReference type="NCBIfam" id="TIGR01460">
    <property type="entry name" value="HAD-SF-IIA"/>
    <property type="match status" value="1"/>
</dbReference>
<dbReference type="Pfam" id="PF13242">
    <property type="entry name" value="Hydrolase_like"/>
    <property type="match status" value="2"/>
</dbReference>
<dbReference type="STRING" id="35570.A0A1I8Q7Y6"/>
<accession>A0A1I8Q7Y6</accession>
<dbReference type="InterPro" id="IPR036412">
    <property type="entry name" value="HAD-like_sf"/>
</dbReference>
<organism evidence="1 2">
    <name type="scientific">Stomoxys calcitrans</name>
    <name type="common">Stable fly</name>
    <name type="synonym">Conops calcitrans</name>
    <dbReference type="NCBI Taxonomy" id="35570"/>
    <lineage>
        <taxon>Eukaryota</taxon>
        <taxon>Metazoa</taxon>
        <taxon>Ecdysozoa</taxon>
        <taxon>Arthropoda</taxon>
        <taxon>Hexapoda</taxon>
        <taxon>Insecta</taxon>
        <taxon>Pterygota</taxon>
        <taxon>Neoptera</taxon>
        <taxon>Endopterygota</taxon>
        <taxon>Diptera</taxon>
        <taxon>Brachycera</taxon>
        <taxon>Muscomorpha</taxon>
        <taxon>Muscoidea</taxon>
        <taxon>Muscidae</taxon>
        <taxon>Stomoxys</taxon>
    </lineage>
</organism>
<evidence type="ECO:0008006" key="3">
    <source>
        <dbReference type="Google" id="ProtNLM"/>
    </source>
</evidence>
<name>A0A1I8Q7Y6_STOCA</name>
<dbReference type="InterPro" id="IPR006357">
    <property type="entry name" value="HAD-SF_hydro_IIA"/>
</dbReference>
<dbReference type="EnsemblMetazoa" id="SCAU014728-RA">
    <property type="protein sequence ID" value="SCAU014728-PA"/>
    <property type="gene ID" value="SCAU014728"/>
</dbReference>
<proteinExistence type="predicted"/>